<proteinExistence type="predicted"/>
<evidence type="ECO:0000256" key="1">
    <source>
        <dbReference type="ARBA" id="ARBA00022670"/>
    </source>
</evidence>
<dbReference type="SUPFAM" id="SSF55486">
    <property type="entry name" value="Metalloproteases ('zincins'), catalytic domain"/>
    <property type="match status" value="1"/>
</dbReference>
<comment type="caution">
    <text evidence="6">The sequence shown here is derived from an EMBL/GenBank/DDBJ whole genome shotgun (WGS) entry which is preliminary data.</text>
</comment>
<dbReference type="EMBL" id="RJSE01000009">
    <property type="protein sequence ID" value="RNL60409.1"/>
    <property type="molecule type" value="Genomic_DNA"/>
</dbReference>
<dbReference type="InterPro" id="IPR001818">
    <property type="entry name" value="Pept_M10_metallopeptidase"/>
</dbReference>
<dbReference type="Gene3D" id="3.40.390.10">
    <property type="entry name" value="Collagenase (Catalytic Domain)"/>
    <property type="match status" value="1"/>
</dbReference>
<protein>
    <submittedName>
        <fullName evidence="6">Peptidase M10A and M12B matrixin and adamalysin</fullName>
    </submittedName>
</protein>
<keyword evidence="1" id="KW-0645">Protease</keyword>
<dbReference type="Proteomes" id="UP000267128">
    <property type="component" value="Unassembled WGS sequence"/>
</dbReference>
<sequence>MRREPLDRTSLISLVVALACVVGMVIAVPSLLPAPLRDLVGLGPERIAPAQQGPSSGSYAFLAHQPGDPDVPVGYDPCKRIAVRVNLEGAPPDSLDLLREAMARVEGATGLRFDYQGTSDQRPRWESQFVPVIFGRVRTTPALISWATADEVKVLAGKVVGVGGSAAVGVDGGRDRYVTGGVTFDAEAFAELDRSADGRQQELAIMLHELGHLVGLAHVDDERELMYPDTDGTVLDYGPGDLAGLARIGAIDCL</sequence>
<evidence type="ECO:0000256" key="2">
    <source>
        <dbReference type="ARBA" id="ARBA00022723"/>
    </source>
</evidence>
<feature type="domain" description="Peptidase M10 metallopeptidase" evidence="5">
    <location>
        <begin position="158"/>
        <end position="228"/>
    </location>
</feature>
<keyword evidence="3" id="KW-0378">Hydrolase</keyword>
<keyword evidence="7" id="KW-1185">Reference proteome</keyword>
<dbReference type="GO" id="GO:0031012">
    <property type="term" value="C:extracellular matrix"/>
    <property type="evidence" value="ECO:0007669"/>
    <property type="project" value="InterPro"/>
</dbReference>
<gene>
    <name evidence="6" type="ORF">EFK50_18910</name>
</gene>
<dbReference type="PROSITE" id="PS51257">
    <property type="entry name" value="PROKAR_LIPOPROTEIN"/>
    <property type="match status" value="1"/>
</dbReference>
<dbReference type="OrthoDB" id="4297752at2"/>
<evidence type="ECO:0000259" key="5">
    <source>
        <dbReference type="Pfam" id="PF00413"/>
    </source>
</evidence>
<reference evidence="6 7" key="1">
    <citation type="submission" date="2018-11" db="EMBL/GenBank/DDBJ databases">
        <authorList>
            <person name="Li F."/>
        </authorList>
    </citation>
    <scope>NUCLEOTIDE SEQUENCE [LARGE SCALE GENOMIC DNA]</scope>
    <source>
        <strain evidence="6 7">Gsoil 097</strain>
    </source>
</reference>
<dbReference type="RefSeq" id="WP_123229161.1">
    <property type="nucleotide sequence ID" value="NZ_RJSE01000009.1"/>
</dbReference>
<dbReference type="GO" id="GO:0006508">
    <property type="term" value="P:proteolysis"/>
    <property type="evidence" value="ECO:0007669"/>
    <property type="project" value="UniProtKB-KW"/>
</dbReference>
<evidence type="ECO:0000313" key="7">
    <source>
        <dbReference type="Proteomes" id="UP000267128"/>
    </source>
</evidence>
<evidence type="ECO:0000313" key="6">
    <source>
        <dbReference type="EMBL" id="RNL60409.1"/>
    </source>
</evidence>
<dbReference type="GO" id="GO:0004222">
    <property type="term" value="F:metalloendopeptidase activity"/>
    <property type="evidence" value="ECO:0007669"/>
    <property type="project" value="InterPro"/>
</dbReference>
<dbReference type="AlphaFoldDB" id="A0A3N0CAR6"/>
<dbReference type="InterPro" id="IPR024079">
    <property type="entry name" value="MetalloPept_cat_dom_sf"/>
</dbReference>
<evidence type="ECO:0000256" key="3">
    <source>
        <dbReference type="ARBA" id="ARBA00022801"/>
    </source>
</evidence>
<accession>A0A3N0CAR6</accession>
<dbReference type="Pfam" id="PF00413">
    <property type="entry name" value="Peptidase_M10"/>
    <property type="match status" value="1"/>
</dbReference>
<name>A0A3N0CAR6_9ACTN</name>
<organism evidence="6 7">
    <name type="scientific">Nocardioides marmoriginsengisoli</name>
    <dbReference type="NCBI Taxonomy" id="661483"/>
    <lineage>
        <taxon>Bacteria</taxon>
        <taxon>Bacillati</taxon>
        <taxon>Actinomycetota</taxon>
        <taxon>Actinomycetes</taxon>
        <taxon>Propionibacteriales</taxon>
        <taxon>Nocardioidaceae</taxon>
        <taxon>Nocardioides</taxon>
    </lineage>
</organism>
<keyword evidence="4" id="KW-0862">Zinc</keyword>
<keyword evidence="2" id="KW-0479">Metal-binding</keyword>
<dbReference type="GO" id="GO:0008270">
    <property type="term" value="F:zinc ion binding"/>
    <property type="evidence" value="ECO:0007669"/>
    <property type="project" value="InterPro"/>
</dbReference>
<evidence type="ECO:0000256" key="4">
    <source>
        <dbReference type="ARBA" id="ARBA00022833"/>
    </source>
</evidence>